<accession>A0A2M9Y5Q7</accession>
<evidence type="ECO:0000313" key="1">
    <source>
        <dbReference type="EMBL" id="TGK96160.1"/>
    </source>
</evidence>
<name>A0A2M9Y5Q7_9LEPT</name>
<proteinExistence type="predicted"/>
<dbReference type="NCBIfam" id="NF047585">
    <property type="entry name" value="LIC10012_fam"/>
    <property type="match status" value="1"/>
</dbReference>
<dbReference type="InterPro" id="IPR058181">
    <property type="entry name" value="LIC10012-like"/>
</dbReference>
<dbReference type="EMBL" id="RQFP01000001">
    <property type="protein sequence ID" value="TGK96160.1"/>
    <property type="molecule type" value="Genomic_DNA"/>
</dbReference>
<comment type="caution">
    <text evidence="1">The sequence shown here is derived from an EMBL/GenBank/DDBJ whole genome shotgun (WGS) entry which is preliminary data.</text>
</comment>
<dbReference type="RefSeq" id="WP_100788892.1">
    <property type="nucleotide sequence ID" value="NZ_NPDQ01000001.1"/>
</dbReference>
<gene>
    <name evidence="1" type="ORF">EHQ30_05945</name>
</gene>
<evidence type="ECO:0000313" key="2">
    <source>
        <dbReference type="Proteomes" id="UP000297891"/>
    </source>
</evidence>
<dbReference type="Proteomes" id="UP000297891">
    <property type="component" value="Unassembled WGS sequence"/>
</dbReference>
<dbReference type="AlphaFoldDB" id="A0A2M9Y5Q7"/>
<reference evidence="1" key="1">
    <citation type="journal article" date="2019" name="PLoS Negl. Trop. Dis.">
        <title>Revisiting the worldwide diversity of Leptospira species in the environment.</title>
        <authorList>
            <person name="Vincent A.T."/>
            <person name="Schiettekatte O."/>
            <person name="Bourhy P."/>
            <person name="Veyrier F.J."/>
            <person name="Picardeau M."/>
        </authorList>
    </citation>
    <scope>NUCLEOTIDE SEQUENCE [LARGE SCALE GENOMIC DNA]</scope>
    <source>
        <strain evidence="1">201800277</strain>
    </source>
</reference>
<organism evidence="1 2">
    <name type="scientific">Leptospira brenneri</name>
    <dbReference type="NCBI Taxonomy" id="2023182"/>
    <lineage>
        <taxon>Bacteria</taxon>
        <taxon>Pseudomonadati</taxon>
        <taxon>Spirochaetota</taxon>
        <taxon>Spirochaetia</taxon>
        <taxon>Leptospirales</taxon>
        <taxon>Leptospiraceae</taxon>
        <taxon>Leptospira</taxon>
    </lineage>
</organism>
<keyword evidence="2" id="KW-1185">Reference proteome</keyword>
<dbReference type="OrthoDB" id="339048at2"/>
<protein>
    <recommendedName>
        <fullName evidence="3">VWA domain-containing protein</fullName>
    </recommendedName>
</protein>
<evidence type="ECO:0008006" key="3">
    <source>
        <dbReference type="Google" id="ProtNLM"/>
    </source>
</evidence>
<sequence>MSRRPFRIPYLWVLLIFAFFPEFIFAKEISILPAYISGEVPAVLGTRREAGFELSRLSRHYLKRNFFTEITDPKVVENLLNESEWNEEGELKDQDLYSYCNEWDSHFVVQDQIDFGNPILVKTIIFNCKNQTRQTIQSKLISNFVLAYEKHNEKSFRFLPPRFYEKKNKVAPNYEINVFIDINSSYAYYKKDVLKSLNSLYDQDGLFLGVTLIKKDKTITIPPTKDHIEIKKLMEETGWQGNNQSESIVSALQGLRSKIASGKKESRKLFLLLSPNTKDKSGSIIMALNDLRHMEIEPVLLVPNHSELTTIRELQRIGKASNSRVVGITEYQKIGTSEGYEYLYLNQFNVYSSIDELAMPFNWNQNQVKKYDASLVRAAVDVITPYNLYLAYEKISDKRVLEKEEIKTDLEYILRTESNTDQTEKDRFQTVLVESKGEAIWIQLPYDVVVTKGKEYLIQTTFVLDPLSTWGVKNAPAETNLLKINTTYPKTLMVKPSQAKKFLDMNKIREFNGYLQGTVSVIKKK</sequence>